<evidence type="ECO:0000313" key="1">
    <source>
        <dbReference type="EMBL" id="GAA1000794.1"/>
    </source>
</evidence>
<name>A0ABN1SPK4_9ACTN</name>
<sequence>MVILDEGVPLLAGQQPDVGPAVGTALDFAPSVTERPCIERVVEDVEDLPVLERAPDQFALAGTGADTGGESEMGVALL</sequence>
<dbReference type="EMBL" id="BAAAIE010000117">
    <property type="protein sequence ID" value="GAA1000794.1"/>
    <property type="molecule type" value="Genomic_DNA"/>
</dbReference>
<comment type="caution">
    <text evidence="1">The sequence shown here is derived from an EMBL/GenBank/DDBJ whole genome shotgun (WGS) entry which is preliminary data.</text>
</comment>
<protein>
    <submittedName>
        <fullName evidence="1">Uncharacterized protein</fullName>
    </submittedName>
</protein>
<proteinExistence type="predicted"/>
<keyword evidence="2" id="KW-1185">Reference proteome</keyword>
<accession>A0ABN1SPK4</accession>
<organism evidence="1 2">
    <name type="scientific">Streptomyces rhizosphaericus</name>
    <dbReference type="NCBI Taxonomy" id="114699"/>
    <lineage>
        <taxon>Bacteria</taxon>
        <taxon>Bacillati</taxon>
        <taxon>Actinomycetota</taxon>
        <taxon>Actinomycetes</taxon>
        <taxon>Kitasatosporales</taxon>
        <taxon>Streptomycetaceae</taxon>
        <taxon>Streptomyces</taxon>
        <taxon>Streptomyces violaceusniger group</taxon>
    </lineage>
</organism>
<gene>
    <name evidence="1" type="ORF">GCM10009576_091130</name>
</gene>
<evidence type="ECO:0000313" key="2">
    <source>
        <dbReference type="Proteomes" id="UP001500033"/>
    </source>
</evidence>
<dbReference type="Proteomes" id="UP001500033">
    <property type="component" value="Unassembled WGS sequence"/>
</dbReference>
<reference evidence="1 2" key="1">
    <citation type="journal article" date="2019" name="Int. J. Syst. Evol. Microbiol.">
        <title>The Global Catalogue of Microorganisms (GCM) 10K type strain sequencing project: providing services to taxonomists for standard genome sequencing and annotation.</title>
        <authorList>
            <consortium name="The Broad Institute Genomics Platform"/>
            <consortium name="The Broad Institute Genome Sequencing Center for Infectious Disease"/>
            <person name="Wu L."/>
            <person name="Ma J."/>
        </authorList>
    </citation>
    <scope>NUCLEOTIDE SEQUENCE [LARGE SCALE GENOMIC DNA]</scope>
    <source>
        <strain evidence="1 2">JCM 11445</strain>
    </source>
</reference>